<name>A0A1G5EI04_9FIRM</name>
<dbReference type="SUPFAM" id="SSF53850">
    <property type="entry name" value="Periplasmic binding protein-like II"/>
    <property type="match status" value="1"/>
</dbReference>
<dbReference type="Gene3D" id="1.10.10.10">
    <property type="entry name" value="Winged helix-like DNA-binding domain superfamily/Winged helix DNA-binding domain"/>
    <property type="match status" value="1"/>
</dbReference>
<dbReference type="EMBL" id="FMUR01000011">
    <property type="protein sequence ID" value="SCY26088.1"/>
    <property type="molecule type" value="Genomic_DNA"/>
</dbReference>
<proteinExistence type="inferred from homology"/>
<dbReference type="GO" id="GO:0003700">
    <property type="term" value="F:DNA-binding transcription factor activity"/>
    <property type="evidence" value="ECO:0007669"/>
    <property type="project" value="InterPro"/>
</dbReference>
<dbReference type="Gene3D" id="3.40.190.290">
    <property type="match status" value="1"/>
</dbReference>
<reference evidence="7" key="1">
    <citation type="submission" date="2016-10" db="EMBL/GenBank/DDBJ databases">
        <authorList>
            <person name="Varghese N."/>
            <person name="Submissions S."/>
        </authorList>
    </citation>
    <scope>NUCLEOTIDE SEQUENCE [LARGE SCALE GENOMIC DNA]</scope>
    <source>
        <strain evidence="7">XBD2006</strain>
    </source>
</reference>
<evidence type="ECO:0000256" key="2">
    <source>
        <dbReference type="ARBA" id="ARBA00023015"/>
    </source>
</evidence>
<dbReference type="SUPFAM" id="SSF46785">
    <property type="entry name" value="Winged helix' DNA-binding domain"/>
    <property type="match status" value="1"/>
</dbReference>
<dbReference type="AlphaFoldDB" id="A0A1G5EI04"/>
<keyword evidence="4" id="KW-0804">Transcription</keyword>
<dbReference type="GO" id="GO:0003677">
    <property type="term" value="F:DNA binding"/>
    <property type="evidence" value="ECO:0007669"/>
    <property type="project" value="UniProtKB-KW"/>
</dbReference>
<dbReference type="Pfam" id="PF00126">
    <property type="entry name" value="HTH_1"/>
    <property type="match status" value="1"/>
</dbReference>
<dbReference type="PANTHER" id="PTHR30346">
    <property type="entry name" value="TRANSCRIPTIONAL DUAL REGULATOR HCAR-RELATED"/>
    <property type="match status" value="1"/>
</dbReference>
<evidence type="ECO:0000256" key="1">
    <source>
        <dbReference type="ARBA" id="ARBA00009437"/>
    </source>
</evidence>
<comment type="similarity">
    <text evidence="1">Belongs to the LysR transcriptional regulatory family.</text>
</comment>
<sequence>MNTRNLKCFQIIYEERNLQVAANKLFLSPQGLSKIIKNLEEEYGTQLFSRTKDGFVPTESGKIFYEKSKTIIKSMNEMFSEIRAVNDREKRFRIGFAAGTLRAVDIPSVHSFMKSNPEIVASWDEQENKTVLKRVLNDEINCGLVVGKPQVPGLLSELIKSVDIVLYVHKVHRLRGKQQISITEIKDEPLISMNEKYHIYHDFINACHMNDFNPEIVAKVGEGDSIYRLVKNGIGIGIAPRFFKDDTDVKAIPITDTYTWDVYGIYLENSPDAELAKRFLEQCSDKLH</sequence>
<dbReference type="InterPro" id="IPR000847">
    <property type="entry name" value="LysR_HTH_N"/>
</dbReference>
<dbReference type="GO" id="GO:0032993">
    <property type="term" value="C:protein-DNA complex"/>
    <property type="evidence" value="ECO:0007669"/>
    <property type="project" value="TreeGrafter"/>
</dbReference>
<dbReference type="InterPro" id="IPR036388">
    <property type="entry name" value="WH-like_DNA-bd_sf"/>
</dbReference>
<evidence type="ECO:0000313" key="7">
    <source>
        <dbReference type="Proteomes" id="UP000183047"/>
    </source>
</evidence>
<organism evidence="6 7">
    <name type="scientific">Butyrivibrio hungatei</name>
    <dbReference type="NCBI Taxonomy" id="185008"/>
    <lineage>
        <taxon>Bacteria</taxon>
        <taxon>Bacillati</taxon>
        <taxon>Bacillota</taxon>
        <taxon>Clostridia</taxon>
        <taxon>Lachnospirales</taxon>
        <taxon>Lachnospiraceae</taxon>
        <taxon>Butyrivibrio</taxon>
    </lineage>
</organism>
<dbReference type="InterPro" id="IPR005119">
    <property type="entry name" value="LysR_subst-bd"/>
</dbReference>
<evidence type="ECO:0000256" key="3">
    <source>
        <dbReference type="ARBA" id="ARBA00023125"/>
    </source>
</evidence>
<dbReference type="RefSeq" id="WP_074462508.1">
    <property type="nucleotide sequence ID" value="NZ_FMUR01000011.1"/>
</dbReference>
<feature type="domain" description="HTH lysR-type" evidence="5">
    <location>
        <begin position="1"/>
        <end position="58"/>
    </location>
</feature>
<protein>
    <submittedName>
        <fullName evidence="6">DNA-binding transcriptional regulator, LysR family</fullName>
    </submittedName>
</protein>
<dbReference type="Proteomes" id="UP000183047">
    <property type="component" value="Unassembled WGS sequence"/>
</dbReference>
<keyword evidence="7" id="KW-1185">Reference proteome</keyword>
<dbReference type="PROSITE" id="PS50931">
    <property type="entry name" value="HTH_LYSR"/>
    <property type="match status" value="1"/>
</dbReference>
<evidence type="ECO:0000313" key="6">
    <source>
        <dbReference type="EMBL" id="SCY26088.1"/>
    </source>
</evidence>
<accession>A0A1G5EI04</accession>
<evidence type="ECO:0000259" key="5">
    <source>
        <dbReference type="PROSITE" id="PS50931"/>
    </source>
</evidence>
<dbReference type="CDD" id="cd05466">
    <property type="entry name" value="PBP2_LTTR_substrate"/>
    <property type="match status" value="1"/>
</dbReference>
<gene>
    <name evidence="6" type="ORF">SAMN02910451_01921</name>
</gene>
<keyword evidence="2" id="KW-0805">Transcription regulation</keyword>
<dbReference type="PANTHER" id="PTHR30346:SF28">
    <property type="entry name" value="HTH-TYPE TRANSCRIPTIONAL REGULATOR CYNR"/>
    <property type="match status" value="1"/>
</dbReference>
<keyword evidence="3 6" id="KW-0238">DNA-binding</keyword>
<dbReference type="InterPro" id="IPR036390">
    <property type="entry name" value="WH_DNA-bd_sf"/>
</dbReference>
<dbReference type="Pfam" id="PF03466">
    <property type="entry name" value="LysR_substrate"/>
    <property type="match status" value="1"/>
</dbReference>
<dbReference type="OrthoDB" id="1652954at2"/>
<evidence type="ECO:0000256" key="4">
    <source>
        <dbReference type="ARBA" id="ARBA00023163"/>
    </source>
</evidence>